<comment type="similarity">
    <text evidence="1">Belongs to the methylthioribose kinase family.</text>
</comment>
<sequence length="370" mass="41979">MAGDSVEQDTVRNEVEQELAQTSFRCSSLSRLSGGTANFVYRGIPLSGNPPSIIIKHTKNYLSSNASFKLDAERCHFEGAILKALDGFEVRELSEKIRIKTPRLFHFDKETNTQILEDLPVSVDLKQYLISEVSRDMSKTSARALGHSLGSWLRSFHSWASKPEQAETREILSKNQALKDLKFYINYTWLLDTIGNFPAILEDSRDVFEKVRDSAAEELKRTEYDDEYNVVHGDFWTGNVLMPNKPLTSDSQTTLFVIDWEMAQIGSRALDLGQMIAETYETKLFKNAEHGVWAIEGLMDAYGPLTDKLAFRTAIQIGAHLVCFGSRVAGWGSPEQVEEVVRVGRDLIVQAWKENKSWFEGHPLQCLFQW</sequence>
<organism evidence="7 8">
    <name type="scientific">Penicillium cataractarum</name>
    <dbReference type="NCBI Taxonomy" id="2100454"/>
    <lineage>
        <taxon>Eukaryota</taxon>
        <taxon>Fungi</taxon>
        <taxon>Dikarya</taxon>
        <taxon>Ascomycota</taxon>
        <taxon>Pezizomycotina</taxon>
        <taxon>Eurotiomycetes</taxon>
        <taxon>Eurotiomycetidae</taxon>
        <taxon>Eurotiales</taxon>
        <taxon>Aspergillaceae</taxon>
        <taxon>Penicillium</taxon>
    </lineage>
</organism>
<dbReference type="InterPro" id="IPR011009">
    <property type="entry name" value="Kinase-like_dom_sf"/>
</dbReference>
<dbReference type="Gene3D" id="3.90.1200.10">
    <property type="match status" value="1"/>
</dbReference>
<comment type="caution">
    <text evidence="7">The sequence shown here is derived from an EMBL/GenBank/DDBJ whole genome shotgun (WGS) entry which is preliminary data.</text>
</comment>
<gene>
    <name evidence="7" type="ORF">N7496_003535</name>
</gene>
<keyword evidence="4" id="KW-0418">Kinase</keyword>
<reference evidence="7" key="1">
    <citation type="submission" date="2022-11" db="EMBL/GenBank/DDBJ databases">
        <authorList>
            <person name="Petersen C."/>
        </authorList>
    </citation>
    <scope>NUCLEOTIDE SEQUENCE</scope>
    <source>
        <strain evidence="7">IBT 29864</strain>
    </source>
</reference>
<dbReference type="Gene3D" id="3.30.200.20">
    <property type="entry name" value="Phosphorylase Kinase, domain 1"/>
    <property type="match status" value="1"/>
</dbReference>
<evidence type="ECO:0000313" key="7">
    <source>
        <dbReference type="EMBL" id="KAJ5381107.1"/>
    </source>
</evidence>
<dbReference type="InterPro" id="IPR002575">
    <property type="entry name" value="Aminoglycoside_PTrfase"/>
</dbReference>
<protein>
    <recommendedName>
        <fullName evidence="6">Aminoglycoside phosphotransferase domain-containing protein</fullName>
    </recommendedName>
</protein>
<dbReference type="PANTHER" id="PTHR34273:SF2">
    <property type="entry name" value="METHYLTHIORIBOSE KINASE"/>
    <property type="match status" value="1"/>
</dbReference>
<proteinExistence type="inferred from homology"/>
<accession>A0A9W9SMN2</accession>
<dbReference type="AlphaFoldDB" id="A0A9W9SMN2"/>
<evidence type="ECO:0000259" key="6">
    <source>
        <dbReference type="Pfam" id="PF01636"/>
    </source>
</evidence>
<dbReference type="OrthoDB" id="25129at2759"/>
<dbReference type="Proteomes" id="UP001147782">
    <property type="component" value="Unassembled WGS sequence"/>
</dbReference>
<name>A0A9W9SMN2_9EURO</name>
<keyword evidence="5" id="KW-0067">ATP-binding</keyword>
<evidence type="ECO:0000256" key="5">
    <source>
        <dbReference type="ARBA" id="ARBA00022840"/>
    </source>
</evidence>
<reference evidence="7" key="2">
    <citation type="journal article" date="2023" name="IMA Fungus">
        <title>Comparative genomic study of the Penicillium genus elucidates a diverse pangenome and 15 lateral gene transfer events.</title>
        <authorList>
            <person name="Petersen C."/>
            <person name="Sorensen T."/>
            <person name="Nielsen M.R."/>
            <person name="Sondergaard T.E."/>
            <person name="Sorensen J.L."/>
            <person name="Fitzpatrick D.A."/>
            <person name="Frisvad J.C."/>
            <person name="Nielsen K.L."/>
        </authorList>
    </citation>
    <scope>NUCLEOTIDE SEQUENCE</scope>
    <source>
        <strain evidence="7">IBT 29864</strain>
    </source>
</reference>
<dbReference type="RefSeq" id="XP_056558678.1">
    <property type="nucleotide sequence ID" value="XM_056696466.1"/>
</dbReference>
<dbReference type="Pfam" id="PF01636">
    <property type="entry name" value="APH"/>
    <property type="match status" value="1"/>
</dbReference>
<evidence type="ECO:0000256" key="4">
    <source>
        <dbReference type="ARBA" id="ARBA00022777"/>
    </source>
</evidence>
<dbReference type="GO" id="GO:0016301">
    <property type="term" value="F:kinase activity"/>
    <property type="evidence" value="ECO:0007669"/>
    <property type="project" value="UniProtKB-KW"/>
</dbReference>
<dbReference type="SUPFAM" id="SSF56112">
    <property type="entry name" value="Protein kinase-like (PK-like)"/>
    <property type="match status" value="1"/>
</dbReference>
<feature type="domain" description="Aminoglycoside phosphotransferase" evidence="6">
    <location>
        <begin position="71"/>
        <end position="278"/>
    </location>
</feature>
<evidence type="ECO:0000313" key="8">
    <source>
        <dbReference type="Proteomes" id="UP001147782"/>
    </source>
</evidence>
<evidence type="ECO:0000256" key="3">
    <source>
        <dbReference type="ARBA" id="ARBA00022741"/>
    </source>
</evidence>
<dbReference type="GeneID" id="81435643"/>
<dbReference type="PANTHER" id="PTHR34273">
    <property type="entry name" value="METHYLTHIORIBOSE KINASE"/>
    <property type="match status" value="1"/>
</dbReference>
<dbReference type="GO" id="GO:0005524">
    <property type="term" value="F:ATP binding"/>
    <property type="evidence" value="ECO:0007669"/>
    <property type="project" value="UniProtKB-KW"/>
</dbReference>
<evidence type="ECO:0000256" key="2">
    <source>
        <dbReference type="ARBA" id="ARBA00022679"/>
    </source>
</evidence>
<dbReference type="EMBL" id="JAPZBS010000002">
    <property type="protein sequence ID" value="KAJ5381107.1"/>
    <property type="molecule type" value="Genomic_DNA"/>
</dbReference>
<keyword evidence="8" id="KW-1185">Reference proteome</keyword>
<keyword evidence="3" id="KW-0547">Nucleotide-binding</keyword>
<keyword evidence="2" id="KW-0808">Transferase</keyword>
<evidence type="ECO:0000256" key="1">
    <source>
        <dbReference type="ARBA" id="ARBA00010165"/>
    </source>
</evidence>